<dbReference type="Proteomes" id="UP000008840">
    <property type="component" value="Chromosome"/>
</dbReference>
<sequence>MLEALFVATAGAAPAATAAANDGTDWKWLVPVITLILGFGLKWFQDWVTENRREKAQKLLRQEQRFDQMRARRIDAERANLLALQPMLLRLFRAVGLIQLAFRRHHEKTGEWHLSQYPDGLGEELRQAFADIVPIRARLHSDAIAGSIDQLNSAIVGRNEAGTKESAEEQFQFIDLSYQLLQVAIGGEIRRLEDEHRQLDDSPY</sequence>
<dbReference type="AlphaFoldDB" id="B2FMX3"/>
<evidence type="ECO:0000313" key="2">
    <source>
        <dbReference type="Proteomes" id="UP000008840"/>
    </source>
</evidence>
<proteinExistence type="predicted"/>
<organism evidence="1 2">
    <name type="scientific">Stenotrophomonas maltophilia (strain K279a)</name>
    <dbReference type="NCBI Taxonomy" id="522373"/>
    <lineage>
        <taxon>Bacteria</taxon>
        <taxon>Pseudomonadati</taxon>
        <taxon>Pseudomonadota</taxon>
        <taxon>Gammaproteobacteria</taxon>
        <taxon>Lysobacterales</taxon>
        <taxon>Lysobacteraceae</taxon>
        <taxon>Stenotrophomonas</taxon>
        <taxon>Stenotrophomonas maltophilia group</taxon>
    </lineage>
</organism>
<dbReference type="KEGG" id="sml:Smlt1980"/>
<dbReference type="EMBL" id="AM743169">
    <property type="protein sequence ID" value="CAQ45494.1"/>
    <property type="molecule type" value="Genomic_DNA"/>
</dbReference>
<name>B2FMX3_STRMK</name>
<keyword evidence="2" id="KW-1185">Reference proteome</keyword>
<gene>
    <name evidence="1" type="ordered locus">Smlt1980</name>
</gene>
<accession>B2FMX3</accession>
<reference evidence="1 2" key="1">
    <citation type="journal article" date="2008" name="Genome Biol.">
        <title>The complete genome, comparative and functional analysis of Stenotrophomonas maltophilia reveals an organism heavily shielded by drug resistance determinants.</title>
        <authorList>
            <person name="Crossman L.C."/>
            <person name="Gould V.C."/>
            <person name="Dow J.M."/>
            <person name="Vernikos G.S."/>
            <person name="Okazaki A."/>
            <person name="Sebaihia M."/>
            <person name="Saunders D."/>
            <person name="Arrowsmith C."/>
            <person name="Carver T."/>
            <person name="Peters N."/>
            <person name="Adlem E."/>
            <person name="Kerhornou A."/>
            <person name="Lord A."/>
            <person name="Murphy L."/>
            <person name="Seeger K."/>
            <person name="Squares R."/>
            <person name="Rutter S."/>
            <person name="Quail M.A."/>
            <person name="Rajandream M.A."/>
            <person name="Harris D."/>
            <person name="Churcher C."/>
            <person name="Bentley S.D."/>
            <person name="Parkhill J."/>
            <person name="Thomson N.R."/>
            <person name="Avison M.B."/>
        </authorList>
    </citation>
    <scope>NUCLEOTIDE SEQUENCE [LARGE SCALE GENOMIC DNA]</scope>
    <source>
        <strain evidence="1 2">K279a</strain>
    </source>
</reference>
<dbReference type="PATRIC" id="fig|522373.3.peg.1884"/>
<dbReference type="HOGENOM" id="CLU_1342657_0_0_6"/>
<evidence type="ECO:0000313" key="1">
    <source>
        <dbReference type="EMBL" id="CAQ45494.1"/>
    </source>
</evidence>
<dbReference type="RefSeq" id="WP_012479914.1">
    <property type="nucleotide sequence ID" value="NC_010943.1"/>
</dbReference>
<dbReference type="EnsemblBacteria" id="CAQ45494">
    <property type="protein sequence ID" value="CAQ45494"/>
    <property type="gene ID" value="Smlt1980"/>
</dbReference>
<protein>
    <submittedName>
        <fullName evidence="1">Uncharacterized protein</fullName>
    </submittedName>
</protein>